<evidence type="ECO:0000313" key="10">
    <source>
        <dbReference type="Proteomes" id="UP000192342"/>
    </source>
</evidence>
<keyword evidence="6 7" id="KW-0472">Membrane</keyword>
<dbReference type="PROSITE" id="PS50928">
    <property type="entry name" value="ABC_TM1"/>
    <property type="match status" value="1"/>
</dbReference>
<proteinExistence type="inferred from homology"/>
<feature type="transmembrane region" description="Helical" evidence="7">
    <location>
        <begin position="93"/>
        <end position="113"/>
    </location>
</feature>
<dbReference type="InterPro" id="IPR051393">
    <property type="entry name" value="ABC_transporter_permease"/>
</dbReference>
<evidence type="ECO:0000256" key="1">
    <source>
        <dbReference type="ARBA" id="ARBA00004651"/>
    </source>
</evidence>
<dbReference type="AlphaFoldDB" id="A0A1Y1SEV5"/>
<reference evidence="9 10" key="1">
    <citation type="submission" date="2013-04" db="EMBL/GenBank/DDBJ databases">
        <title>Oceanococcus atlanticus 22II-S10r2 Genome Sequencing.</title>
        <authorList>
            <person name="Lai Q."/>
            <person name="Li G."/>
            <person name="Shao Z."/>
        </authorList>
    </citation>
    <scope>NUCLEOTIDE SEQUENCE [LARGE SCALE GENOMIC DNA]</scope>
    <source>
        <strain evidence="9 10">22II-S10r2</strain>
    </source>
</reference>
<evidence type="ECO:0000256" key="2">
    <source>
        <dbReference type="ARBA" id="ARBA00022448"/>
    </source>
</evidence>
<dbReference type="Proteomes" id="UP000192342">
    <property type="component" value="Unassembled WGS sequence"/>
</dbReference>
<dbReference type="RefSeq" id="WP_083561455.1">
    <property type="nucleotide sequence ID" value="NZ_AQQV01000002.1"/>
</dbReference>
<dbReference type="InterPro" id="IPR000515">
    <property type="entry name" value="MetI-like"/>
</dbReference>
<evidence type="ECO:0000256" key="6">
    <source>
        <dbReference type="ARBA" id="ARBA00023136"/>
    </source>
</evidence>
<comment type="similarity">
    <text evidence="7">Belongs to the binding-protein-dependent transport system permease family.</text>
</comment>
<keyword evidence="3" id="KW-1003">Cell membrane</keyword>
<name>A0A1Y1SEV5_9GAMM</name>
<keyword evidence="4 7" id="KW-0812">Transmembrane</keyword>
<gene>
    <name evidence="9" type="ORF">ATO7_09342</name>
</gene>
<dbReference type="PANTHER" id="PTHR30193">
    <property type="entry name" value="ABC TRANSPORTER PERMEASE PROTEIN"/>
    <property type="match status" value="1"/>
</dbReference>
<dbReference type="PANTHER" id="PTHR30193:SF37">
    <property type="entry name" value="INNER MEMBRANE ABC TRANSPORTER PERMEASE PROTEIN YCJO"/>
    <property type="match status" value="1"/>
</dbReference>
<feature type="transmembrane region" description="Helical" evidence="7">
    <location>
        <begin position="185"/>
        <end position="204"/>
    </location>
</feature>
<accession>A0A1Y1SEV5</accession>
<evidence type="ECO:0000259" key="8">
    <source>
        <dbReference type="PROSITE" id="PS50928"/>
    </source>
</evidence>
<dbReference type="GO" id="GO:0005886">
    <property type="term" value="C:plasma membrane"/>
    <property type="evidence" value="ECO:0007669"/>
    <property type="project" value="UniProtKB-SubCell"/>
</dbReference>
<evidence type="ECO:0000256" key="5">
    <source>
        <dbReference type="ARBA" id="ARBA00022989"/>
    </source>
</evidence>
<dbReference type="STRING" id="1317117.ATO7_09342"/>
<keyword evidence="10" id="KW-1185">Reference proteome</keyword>
<keyword evidence="2 7" id="KW-0813">Transport</keyword>
<dbReference type="EMBL" id="AQQV01000002">
    <property type="protein sequence ID" value="ORE87234.1"/>
    <property type="molecule type" value="Genomic_DNA"/>
</dbReference>
<keyword evidence="5 7" id="KW-1133">Transmembrane helix</keyword>
<evidence type="ECO:0000256" key="3">
    <source>
        <dbReference type="ARBA" id="ARBA00022475"/>
    </source>
</evidence>
<comment type="caution">
    <text evidence="9">The sequence shown here is derived from an EMBL/GenBank/DDBJ whole genome shotgun (WGS) entry which is preliminary data.</text>
</comment>
<protein>
    <submittedName>
        <fullName evidence="9">Putative sugar ABC transporter permease protein</fullName>
    </submittedName>
</protein>
<dbReference type="SUPFAM" id="SSF161098">
    <property type="entry name" value="MetI-like"/>
    <property type="match status" value="1"/>
</dbReference>
<organism evidence="9 10">
    <name type="scientific">Oceanococcus atlanticus</name>
    <dbReference type="NCBI Taxonomy" id="1317117"/>
    <lineage>
        <taxon>Bacteria</taxon>
        <taxon>Pseudomonadati</taxon>
        <taxon>Pseudomonadota</taxon>
        <taxon>Gammaproteobacteria</taxon>
        <taxon>Chromatiales</taxon>
        <taxon>Oceanococcaceae</taxon>
        <taxon>Oceanococcus</taxon>
    </lineage>
</organism>
<evidence type="ECO:0000256" key="7">
    <source>
        <dbReference type="RuleBase" id="RU363032"/>
    </source>
</evidence>
<dbReference type="Gene3D" id="1.10.3720.10">
    <property type="entry name" value="MetI-like"/>
    <property type="match status" value="1"/>
</dbReference>
<sequence>MKLIPLALALGLLVFAPLLMTLVLGLFSFDGLAAPQWLGWAAYQRMLDDALFQQSLRNSLLIAALSIPLRLLLALGLSLLLQRPGRASRAALLISLLPVVVPTLVWATAWLWLLNPHFGPIAAALDNWRVNGASWLLSAEGARSSLILILGVLAGELLLILVVARRQIPQAWYDLAALEGVSRLGQFRLISLPLMAPIIALLAARDFAMTFQTSFIPAQIVTKGGPQFMSTMLPQYVYENSFEYLRFGYAATLSSAMLAITLVVLVPQALLLWRWLKRDDNPA</sequence>
<feature type="transmembrane region" description="Helical" evidence="7">
    <location>
        <begin position="247"/>
        <end position="273"/>
    </location>
</feature>
<evidence type="ECO:0000313" key="9">
    <source>
        <dbReference type="EMBL" id="ORE87234.1"/>
    </source>
</evidence>
<dbReference type="OrthoDB" id="8417460at2"/>
<evidence type="ECO:0000256" key="4">
    <source>
        <dbReference type="ARBA" id="ARBA00022692"/>
    </source>
</evidence>
<feature type="domain" description="ABC transmembrane type-1" evidence="8">
    <location>
        <begin position="56"/>
        <end position="268"/>
    </location>
</feature>
<dbReference type="InterPro" id="IPR035906">
    <property type="entry name" value="MetI-like_sf"/>
</dbReference>
<dbReference type="GO" id="GO:0055085">
    <property type="term" value="P:transmembrane transport"/>
    <property type="evidence" value="ECO:0007669"/>
    <property type="project" value="InterPro"/>
</dbReference>
<feature type="transmembrane region" description="Helical" evidence="7">
    <location>
        <begin position="145"/>
        <end position="164"/>
    </location>
</feature>
<feature type="transmembrane region" description="Helical" evidence="7">
    <location>
        <begin position="60"/>
        <end position="81"/>
    </location>
</feature>
<dbReference type="Pfam" id="PF00528">
    <property type="entry name" value="BPD_transp_1"/>
    <property type="match status" value="1"/>
</dbReference>
<comment type="subcellular location">
    <subcellularLocation>
        <location evidence="1 7">Cell membrane</location>
        <topology evidence="1 7">Multi-pass membrane protein</topology>
    </subcellularLocation>
</comment>